<evidence type="ECO:0000313" key="3">
    <source>
        <dbReference type="Proteomes" id="UP000041254"/>
    </source>
</evidence>
<name>A0A0G4EY06_VITBC</name>
<protein>
    <submittedName>
        <fullName evidence="2">Uncharacterized protein</fullName>
    </submittedName>
</protein>
<organism evidence="2 3">
    <name type="scientific">Vitrella brassicaformis (strain CCMP3155)</name>
    <dbReference type="NCBI Taxonomy" id="1169540"/>
    <lineage>
        <taxon>Eukaryota</taxon>
        <taxon>Sar</taxon>
        <taxon>Alveolata</taxon>
        <taxon>Colpodellida</taxon>
        <taxon>Vitrellaceae</taxon>
        <taxon>Vitrella</taxon>
    </lineage>
</organism>
<keyword evidence="3" id="KW-1185">Reference proteome</keyword>
<feature type="compositionally biased region" description="Acidic residues" evidence="1">
    <location>
        <begin position="343"/>
        <end position="354"/>
    </location>
</feature>
<dbReference type="InParanoid" id="A0A0G4EY06"/>
<feature type="region of interest" description="Disordered" evidence="1">
    <location>
        <begin position="337"/>
        <end position="359"/>
    </location>
</feature>
<dbReference type="VEuPathDB" id="CryptoDB:Vbra_8437"/>
<evidence type="ECO:0000256" key="1">
    <source>
        <dbReference type="SAM" id="MobiDB-lite"/>
    </source>
</evidence>
<dbReference type="PhylomeDB" id="A0A0G4EY06"/>
<reference evidence="2 3" key="1">
    <citation type="submission" date="2014-11" db="EMBL/GenBank/DDBJ databases">
        <authorList>
            <person name="Zhu J."/>
            <person name="Qi W."/>
            <person name="Song R."/>
        </authorList>
    </citation>
    <scope>NUCLEOTIDE SEQUENCE [LARGE SCALE GENOMIC DNA]</scope>
</reference>
<dbReference type="Proteomes" id="UP000041254">
    <property type="component" value="Unassembled WGS sequence"/>
</dbReference>
<sequence length="403" mass="44219">MSGEKQKRPSTAGAESLRERPEKAALLTKYVRLEGEGDSYPLQVGASSIVMTLKERVAGSFQKARHTVLIDGDGTPMNLDNAAGVSDALRGMGDSKENPLVFRLPDEFASYQLSNIPADQAKLGLDVTSWDEQSTAILKRDQPFTPGHFTLGPTPPEKASNPEDHVMSFMFETVLPAVLTATAAPGSGKWGLAFTDKYKQCRLNPSDEEPLELRGSPGDIAILPESSVYRHGLLRPPIEPAMGEMVVVVEAKAPGEKVTDAGFEGQIRGELLMIKRRHNHYHRDSNLPLIGLLTNGSACRLVKQLPKDRASQEVNCDLHEAANYLVDYLSSRQPLKASAEPRDEFDDEDDDFPGSEEYRRVATESKQRACIARFVDDIKSGAAPLPAGFVWARREDMGGQPYE</sequence>
<feature type="region of interest" description="Disordered" evidence="1">
    <location>
        <begin position="1"/>
        <end position="20"/>
    </location>
</feature>
<accession>A0A0G4EY06</accession>
<gene>
    <name evidence="2" type="ORF">Vbra_8437</name>
</gene>
<dbReference type="EMBL" id="CDMY01000345">
    <property type="protein sequence ID" value="CEM03606.1"/>
    <property type="molecule type" value="Genomic_DNA"/>
</dbReference>
<proteinExistence type="predicted"/>
<evidence type="ECO:0000313" key="2">
    <source>
        <dbReference type="EMBL" id="CEM03606.1"/>
    </source>
</evidence>
<dbReference type="AlphaFoldDB" id="A0A0G4EY06"/>